<keyword evidence="4" id="KW-0472">Membrane</keyword>
<accession>A0A448UDY1</accession>
<dbReference type="KEGG" id="nani:NCTC12227_01864"/>
<dbReference type="Gene3D" id="2.40.30.10">
    <property type="entry name" value="Translation factors"/>
    <property type="match status" value="1"/>
</dbReference>
<evidence type="ECO:0000313" key="7">
    <source>
        <dbReference type="EMBL" id="VEJ22091.1"/>
    </source>
</evidence>
<evidence type="ECO:0000256" key="2">
    <source>
        <dbReference type="ARBA" id="ARBA00022630"/>
    </source>
</evidence>
<dbReference type="SUPFAM" id="SSF160996">
    <property type="entry name" value="HI0933 insert domain-like"/>
    <property type="match status" value="1"/>
</dbReference>
<dbReference type="Proteomes" id="UP000268229">
    <property type="component" value="Chromosome"/>
</dbReference>
<dbReference type="EMBL" id="LR134516">
    <property type="protein sequence ID" value="VEJ22091.1"/>
    <property type="molecule type" value="Genomic_DNA"/>
</dbReference>
<keyword evidence="2" id="KW-0285">Flavoprotein</keyword>
<keyword evidence="8" id="KW-1185">Reference proteome</keyword>
<dbReference type="Gene3D" id="1.10.8.260">
    <property type="entry name" value="HI0933 insert domain-like"/>
    <property type="match status" value="1"/>
</dbReference>
<dbReference type="NCBIfam" id="TIGR00275">
    <property type="entry name" value="aminoacetone oxidase family FAD-binding enzyme"/>
    <property type="match status" value="1"/>
</dbReference>
<dbReference type="AlphaFoldDB" id="A0A448UDY1"/>
<dbReference type="InterPro" id="IPR057661">
    <property type="entry name" value="RsdA/BaiN/AoA(So)_Rossmann"/>
</dbReference>
<dbReference type="PANTHER" id="PTHR42887:SF2">
    <property type="entry name" value="OS12G0638800 PROTEIN"/>
    <property type="match status" value="1"/>
</dbReference>
<dbReference type="Pfam" id="PF22780">
    <property type="entry name" value="HI0933_like_1st"/>
    <property type="match status" value="1"/>
</dbReference>
<evidence type="ECO:0000256" key="4">
    <source>
        <dbReference type="SAM" id="Phobius"/>
    </source>
</evidence>
<evidence type="ECO:0000256" key="1">
    <source>
        <dbReference type="ARBA" id="ARBA00001974"/>
    </source>
</evidence>
<name>A0A448UDY1_9NEIS</name>
<keyword evidence="4" id="KW-0812">Transmembrane</keyword>
<dbReference type="InterPro" id="IPR023166">
    <property type="entry name" value="BaiN-like_dom_sf"/>
</dbReference>
<keyword evidence="4" id="KW-1133">Transmembrane helix</keyword>
<comment type="cofactor">
    <cofactor evidence="1">
        <name>FAD</name>
        <dbReference type="ChEBI" id="CHEBI:57692"/>
    </cofactor>
</comment>
<organism evidence="7 8">
    <name type="scientific">Neisseria animaloris</name>
    <dbReference type="NCBI Taxonomy" id="326522"/>
    <lineage>
        <taxon>Bacteria</taxon>
        <taxon>Pseudomonadati</taxon>
        <taxon>Pseudomonadota</taxon>
        <taxon>Betaproteobacteria</taxon>
        <taxon>Neisseriales</taxon>
        <taxon>Neisseriaceae</taxon>
        <taxon>Neisseria</taxon>
    </lineage>
</organism>
<keyword evidence="3" id="KW-0274">FAD</keyword>
<protein>
    <submittedName>
        <fullName evidence="7">Anaerobic glycerol-3-phosphate dehydrogenase subunit B</fullName>
    </submittedName>
</protein>
<dbReference type="InterPro" id="IPR036188">
    <property type="entry name" value="FAD/NAD-bd_sf"/>
</dbReference>
<gene>
    <name evidence="7" type="ORF">NCTC12227_01864</name>
</gene>
<feature type="domain" description="RsdA/BaiN/AoA(So)-like insert" evidence="6">
    <location>
        <begin position="209"/>
        <end position="366"/>
    </location>
</feature>
<dbReference type="Pfam" id="PF03486">
    <property type="entry name" value="HI0933_like"/>
    <property type="match status" value="1"/>
</dbReference>
<evidence type="ECO:0000259" key="6">
    <source>
        <dbReference type="Pfam" id="PF22780"/>
    </source>
</evidence>
<feature type="domain" description="RsdA/BaiN/AoA(So)-like Rossmann fold-like" evidence="5">
    <location>
        <begin position="17"/>
        <end position="420"/>
    </location>
</feature>
<dbReference type="PANTHER" id="PTHR42887">
    <property type="entry name" value="OS12G0638800 PROTEIN"/>
    <property type="match status" value="1"/>
</dbReference>
<dbReference type="InterPro" id="IPR055178">
    <property type="entry name" value="RsdA/BaiN/AoA(So)-like_dom"/>
</dbReference>
<feature type="transmembrane region" description="Helical" evidence="4">
    <location>
        <begin position="12"/>
        <end position="32"/>
    </location>
</feature>
<dbReference type="InterPro" id="IPR004792">
    <property type="entry name" value="BaiN-like"/>
</dbReference>
<proteinExistence type="predicted"/>
<sequence>MLFSELYSAMATIYPFHTVIIGAGAAGMMCAARIGQHGHRVALLDHATKIGEKIRISGGGRCNFTNRHLDGHDASPYFVSQHPRFVRHALSRYCAEDFIRLLDSYSVAYHEKHKGQMFCSNSAQDIISVLQSECEKGKVEWHTGCRVDSATLFQTAPESRFEIRTDRGIFHCLNLVVATGGLAIPAIGAGPFGYELAKQFGHTVIPPEAALVPLRFEHWAQHGFDCLSGITLPVIISTGTGKQKISFHEDLLFRHRGLSGPAILQISSYWLAGTTLTVNLVPEVNLANTLCTEKIGQKIQLNTALKQLCPTLPDRLLEFWLNQPDFAAFATQKWADIPDSLLQKLGNSLNHWTLLPSGSDGHKKAEATRGGVNVKEIDPKTMQSKLCDGLYFIGEVMDITGWLGGYNFQWAWSSAVCAADAINHAD</sequence>
<evidence type="ECO:0000256" key="3">
    <source>
        <dbReference type="ARBA" id="ARBA00022827"/>
    </source>
</evidence>
<evidence type="ECO:0000313" key="8">
    <source>
        <dbReference type="Proteomes" id="UP000268229"/>
    </source>
</evidence>
<reference evidence="7 8" key="1">
    <citation type="submission" date="2018-12" db="EMBL/GenBank/DDBJ databases">
        <authorList>
            <consortium name="Pathogen Informatics"/>
        </authorList>
    </citation>
    <scope>NUCLEOTIDE SEQUENCE [LARGE SCALE GENOMIC DNA]</scope>
    <source>
        <strain evidence="7 8">NCTC12227</strain>
    </source>
</reference>
<dbReference type="SUPFAM" id="SSF51905">
    <property type="entry name" value="FAD/NAD(P)-binding domain"/>
    <property type="match status" value="1"/>
</dbReference>
<evidence type="ECO:0000259" key="5">
    <source>
        <dbReference type="Pfam" id="PF03486"/>
    </source>
</evidence>
<dbReference type="Gene3D" id="3.50.50.60">
    <property type="entry name" value="FAD/NAD(P)-binding domain"/>
    <property type="match status" value="1"/>
</dbReference>